<reference evidence="1 2" key="1">
    <citation type="submission" date="2015-01" db="EMBL/GenBank/DDBJ databases">
        <title>Vibrio sp. C5 JCM 19232 whole genome shotgun sequence.</title>
        <authorList>
            <person name="Sawabe T."/>
            <person name="Meirelles P."/>
            <person name="Feng G."/>
            <person name="Sayaka M."/>
            <person name="Hattori M."/>
            <person name="Ohkuma M."/>
        </authorList>
    </citation>
    <scope>NUCLEOTIDE SEQUENCE [LARGE SCALE GENOMIC DNA]</scope>
    <source>
        <strain evidence="1 2">JCM19232</strain>
    </source>
</reference>
<evidence type="ECO:0000313" key="1">
    <source>
        <dbReference type="EMBL" id="GAM61483.1"/>
    </source>
</evidence>
<name>A0A0B8PEE3_9VIBR</name>
<accession>A0A0B8PEE3</accession>
<organism evidence="1 2">
    <name type="scientific">Vibrio ishigakensis</name>
    <dbReference type="NCBI Taxonomy" id="1481914"/>
    <lineage>
        <taxon>Bacteria</taxon>
        <taxon>Pseudomonadati</taxon>
        <taxon>Pseudomonadota</taxon>
        <taxon>Gammaproteobacteria</taxon>
        <taxon>Vibrionales</taxon>
        <taxon>Vibrionaceae</taxon>
        <taxon>Vibrio</taxon>
    </lineage>
</organism>
<dbReference type="AlphaFoldDB" id="A0A0B8PEE3"/>
<dbReference type="Proteomes" id="UP000031670">
    <property type="component" value="Unassembled WGS sequence"/>
</dbReference>
<reference evidence="1 2" key="2">
    <citation type="submission" date="2015-01" db="EMBL/GenBank/DDBJ databases">
        <authorList>
            <consortium name="NBRP consortium"/>
            <person name="Sawabe T."/>
            <person name="Meirelles P."/>
            <person name="Feng G."/>
            <person name="Sayaka M."/>
            <person name="Hattori M."/>
            <person name="Ohkuma M."/>
        </authorList>
    </citation>
    <scope>NUCLEOTIDE SEQUENCE [LARGE SCALE GENOMIC DNA]</scope>
    <source>
        <strain evidence="1 2">JCM19232</strain>
    </source>
</reference>
<evidence type="ECO:0000313" key="2">
    <source>
        <dbReference type="Proteomes" id="UP000031670"/>
    </source>
</evidence>
<protein>
    <submittedName>
        <fullName evidence="1">Uncharacterized protein</fullName>
    </submittedName>
</protein>
<sequence>MIFNKLNLSWSIQKRWQQKSAELYSFLRDMHIRPERISLAPNESEQGLVMLISQWQSVTDYCQPLTITKPFTKAGCSVETNRTIHLVNPGARVK</sequence>
<comment type="caution">
    <text evidence="1">The sequence shown here is derived from an EMBL/GenBank/DDBJ whole genome shotgun (WGS) entry which is preliminary data.</text>
</comment>
<dbReference type="EMBL" id="BBSA01000003">
    <property type="protein sequence ID" value="GAM61483.1"/>
    <property type="molecule type" value="Genomic_DNA"/>
</dbReference>
<proteinExistence type="predicted"/>
<gene>
    <name evidence="1" type="ORF">JCM19232_5784</name>
</gene>